<dbReference type="InterPro" id="IPR044613">
    <property type="entry name" value="Nep1/2-like"/>
</dbReference>
<accession>A0A182QIW3</accession>
<dbReference type="Pfam" id="PF02902">
    <property type="entry name" value="Peptidase_C48"/>
    <property type="match status" value="1"/>
</dbReference>
<dbReference type="PANTHER" id="PTHR46468:SF1">
    <property type="entry name" value="SENTRIN-SPECIFIC PROTEASE 8"/>
    <property type="match status" value="1"/>
</dbReference>
<dbReference type="InterPro" id="IPR003653">
    <property type="entry name" value="Peptidase_C48_C"/>
</dbReference>
<evidence type="ECO:0000256" key="3">
    <source>
        <dbReference type="ARBA" id="ARBA00022801"/>
    </source>
</evidence>
<feature type="compositionally biased region" description="Basic and acidic residues" evidence="5">
    <location>
        <begin position="629"/>
        <end position="640"/>
    </location>
</feature>
<dbReference type="InterPro" id="IPR038765">
    <property type="entry name" value="Papain-like_cys_pep_sf"/>
</dbReference>
<dbReference type="GO" id="GO:0019784">
    <property type="term" value="F:deNEDDylase activity"/>
    <property type="evidence" value="ECO:0007669"/>
    <property type="project" value="InterPro"/>
</dbReference>
<feature type="compositionally biased region" description="Acidic residues" evidence="5">
    <location>
        <begin position="1024"/>
        <end position="1037"/>
    </location>
</feature>
<evidence type="ECO:0000256" key="1">
    <source>
        <dbReference type="ARBA" id="ARBA00005234"/>
    </source>
</evidence>
<evidence type="ECO:0000256" key="4">
    <source>
        <dbReference type="ARBA" id="ARBA00022807"/>
    </source>
</evidence>
<feature type="region of interest" description="Disordered" evidence="5">
    <location>
        <begin position="611"/>
        <end position="640"/>
    </location>
</feature>
<feature type="compositionally biased region" description="Gly residues" evidence="5">
    <location>
        <begin position="981"/>
        <end position="991"/>
    </location>
</feature>
<dbReference type="PANTHER" id="PTHR46468">
    <property type="entry name" value="SENTRIN-SPECIFIC PROTEASE 8"/>
    <property type="match status" value="1"/>
</dbReference>
<organism evidence="7 8">
    <name type="scientific">Anopheles farauti</name>
    <dbReference type="NCBI Taxonomy" id="69004"/>
    <lineage>
        <taxon>Eukaryota</taxon>
        <taxon>Metazoa</taxon>
        <taxon>Ecdysozoa</taxon>
        <taxon>Arthropoda</taxon>
        <taxon>Hexapoda</taxon>
        <taxon>Insecta</taxon>
        <taxon>Pterygota</taxon>
        <taxon>Neoptera</taxon>
        <taxon>Endopterygota</taxon>
        <taxon>Diptera</taxon>
        <taxon>Nematocera</taxon>
        <taxon>Culicoidea</taxon>
        <taxon>Culicidae</taxon>
        <taxon>Anophelinae</taxon>
        <taxon>Anopheles</taxon>
    </lineage>
</organism>
<keyword evidence="2" id="KW-0645">Protease</keyword>
<name>A0A182QIW3_9DIPT</name>
<sequence>MSTHRHDEVALSYHESCLRLSDVDLLKGPYWLNDQIISFYFEYLENHIFENESDLLFVSPEVTQCIRMVAQEEVGIFLEPLRAQERAFVFFALNDNQIADRAGGSHWSLLVFSRPEKAFYHFDSSRNANAEYARHLVTVLKRALCCPDALLRTGDCLQQSNGYDCGVHVLCTVDAVAQQIRKSGRIEGVRSARYEVIRSKREELLGMIVNLGGRIKRLGFHLRRDPSTEGTFKFTGHGKAQSVLVDAGHHLQPDRESLAAQPERYGRGRQSQHVDDGGVAKVERPYQRLVVVRRHGRMRRVDEHTVLAEHLAELVHQLLLLAHVVVILVRAVLHASPLGERRQDADQRVVGHAQRPLGQLQPRVDRTLEIGQLRVEPNLRWGFHIGQPHRGRLAQLVQVHFLHFRLDGGAEVCHHLLHAVADVQIDGRNEMRAAIVKLVEELHLLQIDRLVQPQFGRILVGNDPQHRLQIGGIATHWPNTCQGKGGQTNPLSSRHSSISHSKIADNATGYWPSFDTTNLDGLWPKMPLKKAGIRIDPPMSDPSPNGDAAAASKTTSRQLRLKMPIQTAPTYHMQHSDTFVRAKGMAPARRISSIARASLSPRMFRRFQMPDVCSKPGGANNAQTKSVHLTRDPKTVRDERDSPCTRIQSLVDIGTPRNGFSRSSCSTVIVPEAISLSARSASCSASANRSSTTQFSSGFTSLHRSIKACVTSTLCGGRLHQDEVRDRWHPFAVLAVDRAREPPDEQDEELVPDVDDGFDERSGLTPLQQVLFRLGFHLFRVARGCSTCAQRAKKVLCLVLYLFRLHSHRAYAPEGMEFTTMEKSDKLELPNRDKAVKNVTTSPMRSPVNQPLLVPKQNSGSATVLFWGGNSIGNASSRKCVSDLNHPPFENRSNIAIVGERCGTDWTLRYDRIVTKRRRTMMNFCGWLKTFKRKGKNAILPAANDAEGQEEQPNAVDEPNEIDSASGERVETSGKRANRGGRSGGGGGGWGRKIKSVTKWATGGGERTNDSRQEGTPKEREPDLIQDEPNGDGDGADEVLSSN</sequence>
<dbReference type="PROSITE" id="PS50600">
    <property type="entry name" value="ULP_PROTEASE"/>
    <property type="match status" value="1"/>
</dbReference>
<proteinExistence type="inferred from homology"/>
<feature type="region of interest" description="Disordered" evidence="5">
    <location>
        <begin position="537"/>
        <end position="557"/>
    </location>
</feature>
<dbReference type="GO" id="GO:0006508">
    <property type="term" value="P:proteolysis"/>
    <property type="evidence" value="ECO:0007669"/>
    <property type="project" value="UniProtKB-KW"/>
</dbReference>
<keyword evidence="4" id="KW-0788">Thiol protease</keyword>
<reference evidence="8" key="1">
    <citation type="submission" date="2014-01" db="EMBL/GenBank/DDBJ databases">
        <title>The Genome Sequence of Anopheles farauti FAR1 (V2).</title>
        <authorList>
            <consortium name="The Broad Institute Genomics Platform"/>
            <person name="Neafsey D.E."/>
            <person name="Besansky N."/>
            <person name="Howell P."/>
            <person name="Walton C."/>
            <person name="Young S.K."/>
            <person name="Zeng Q."/>
            <person name="Gargeya S."/>
            <person name="Fitzgerald M."/>
            <person name="Haas B."/>
            <person name="Abouelleil A."/>
            <person name="Allen A.W."/>
            <person name="Alvarado L."/>
            <person name="Arachchi H.M."/>
            <person name="Berlin A.M."/>
            <person name="Chapman S.B."/>
            <person name="Gainer-Dewar J."/>
            <person name="Goldberg J."/>
            <person name="Griggs A."/>
            <person name="Gujja S."/>
            <person name="Hansen M."/>
            <person name="Howarth C."/>
            <person name="Imamovic A."/>
            <person name="Ireland A."/>
            <person name="Larimer J."/>
            <person name="McCowan C."/>
            <person name="Murphy C."/>
            <person name="Pearson M."/>
            <person name="Poon T.W."/>
            <person name="Priest M."/>
            <person name="Roberts A."/>
            <person name="Saif S."/>
            <person name="Shea T."/>
            <person name="Sisk P."/>
            <person name="Sykes S."/>
            <person name="Wortman J."/>
            <person name="Nusbaum C."/>
            <person name="Birren B."/>
        </authorList>
    </citation>
    <scope>NUCLEOTIDE SEQUENCE [LARGE SCALE GENOMIC DNA]</scope>
    <source>
        <strain evidence="8">FAR1</strain>
    </source>
</reference>
<protein>
    <recommendedName>
        <fullName evidence="6">Ubiquitin-like protease family profile domain-containing protein</fullName>
    </recommendedName>
</protein>
<evidence type="ECO:0000256" key="2">
    <source>
        <dbReference type="ARBA" id="ARBA00022670"/>
    </source>
</evidence>
<keyword evidence="8" id="KW-1185">Reference proteome</keyword>
<dbReference type="GO" id="GO:0000338">
    <property type="term" value="P:protein deneddylation"/>
    <property type="evidence" value="ECO:0007669"/>
    <property type="project" value="TreeGrafter"/>
</dbReference>
<reference evidence="7" key="2">
    <citation type="submission" date="2020-05" db="UniProtKB">
        <authorList>
            <consortium name="EnsemblMetazoa"/>
        </authorList>
    </citation>
    <scope>IDENTIFICATION</scope>
    <source>
        <strain evidence="7">FAR1</strain>
    </source>
</reference>
<evidence type="ECO:0000313" key="7">
    <source>
        <dbReference type="EnsemblMetazoa" id="AFAF011106-PA"/>
    </source>
</evidence>
<feature type="domain" description="Ubiquitin-like protease family profile" evidence="6">
    <location>
        <begin position="16"/>
        <end position="176"/>
    </location>
</feature>
<comment type="similarity">
    <text evidence="1">Belongs to the peptidase C48 family.</text>
</comment>
<dbReference type="EnsemblMetazoa" id="AFAF011106-RA">
    <property type="protein sequence ID" value="AFAF011106-PA"/>
    <property type="gene ID" value="AFAF011106"/>
</dbReference>
<dbReference type="SUPFAM" id="SSF54001">
    <property type="entry name" value="Cysteine proteinases"/>
    <property type="match status" value="1"/>
</dbReference>
<dbReference type="Gene3D" id="3.40.395.10">
    <property type="entry name" value="Adenoviral Proteinase, Chain A"/>
    <property type="match status" value="1"/>
</dbReference>
<feature type="compositionally biased region" description="Basic and acidic residues" evidence="5">
    <location>
        <begin position="1007"/>
        <end position="1023"/>
    </location>
</feature>
<dbReference type="STRING" id="69004.A0A182QIW3"/>
<dbReference type="GO" id="GO:0008234">
    <property type="term" value="F:cysteine-type peptidase activity"/>
    <property type="evidence" value="ECO:0007669"/>
    <property type="project" value="UniProtKB-KW"/>
</dbReference>
<evidence type="ECO:0000259" key="6">
    <source>
        <dbReference type="PROSITE" id="PS50600"/>
    </source>
</evidence>
<keyword evidence="3" id="KW-0378">Hydrolase</keyword>
<evidence type="ECO:0000256" key="5">
    <source>
        <dbReference type="SAM" id="MobiDB-lite"/>
    </source>
</evidence>
<dbReference type="Proteomes" id="UP000075886">
    <property type="component" value="Unassembled WGS sequence"/>
</dbReference>
<dbReference type="EMBL" id="AXCN02001111">
    <property type="status" value="NOT_ANNOTATED_CDS"/>
    <property type="molecule type" value="Genomic_DNA"/>
</dbReference>
<feature type="region of interest" description="Disordered" evidence="5">
    <location>
        <begin position="943"/>
        <end position="1043"/>
    </location>
</feature>
<evidence type="ECO:0000313" key="8">
    <source>
        <dbReference type="Proteomes" id="UP000075886"/>
    </source>
</evidence>
<dbReference type="VEuPathDB" id="VectorBase:AFAF011106"/>
<dbReference type="AlphaFoldDB" id="A0A182QIW3"/>